<evidence type="ECO:0000256" key="2">
    <source>
        <dbReference type="SAM" id="Phobius"/>
    </source>
</evidence>
<dbReference type="Proteomes" id="UP000034841">
    <property type="component" value="Unassembled WGS sequence"/>
</dbReference>
<organism evidence="3 4">
    <name type="scientific">Ceratocystis fimbriata f. sp. platani</name>
    <dbReference type="NCBI Taxonomy" id="88771"/>
    <lineage>
        <taxon>Eukaryota</taxon>
        <taxon>Fungi</taxon>
        <taxon>Dikarya</taxon>
        <taxon>Ascomycota</taxon>
        <taxon>Pezizomycotina</taxon>
        <taxon>Sordariomycetes</taxon>
        <taxon>Hypocreomycetidae</taxon>
        <taxon>Microascales</taxon>
        <taxon>Ceratocystidaceae</taxon>
        <taxon>Ceratocystis</taxon>
    </lineage>
</organism>
<reference evidence="3 4" key="1">
    <citation type="submission" date="2015-04" db="EMBL/GenBank/DDBJ databases">
        <title>Genome sequence of Ceratocystis platani, a major pathogen of plane trees.</title>
        <authorList>
            <person name="Belbahri L."/>
        </authorList>
    </citation>
    <scope>NUCLEOTIDE SEQUENCE [LARGE SCALE GENOMIC DNA]</scope>
    <source>
        <strain evidence="3 4">CFO</strain>
    </source>
</reference>
<proteinExistence type="predicted"/>
<dbReference type="EMBL" id="LBBL01000240">
    <property type="protein sequence ID" value="KKF93483.1"/>
    <property type="molecule type" value="Genomic_DNA"/>
</dbReference>
<keyword evidence="1" id="KW-0175">Coiled coil</keyword>
<comment type="caution">
    <text evidence="3">The sequence shown here is derived from an EMBL/GenBank/DDBJ whole genome shotgun (WGS) entry which is preliminary data.</text>
</comment>
<feature type="coiled-coil region" evidence="1">
    <location>
        <begin position="65"/>
        <end position="99"/>
    </location>
</feature>
<name>A0A0F8BM46_CERFI</name>
<evidence type="ECO:0000256" key="1">
    <source>
        <dbReference type="SAM" id="Coils"/>
    </source>
</evidence>
<evidence type="ECO:0000313" key="3">
    <source>
        <dbReference type="EMBL" id="KKF93483.1"/>
    </source>
</evidence>
<dbReference type="AlphaFoldDB" id="A0A0F8BM46"/>
<gene>
    <name evidence="3" type="ORF">CFO_g4160</name>
</gene>
<evidence type="ECO:0000313" key="4">
    <source>
        <dbReference type="Proteomes" id="UP000034841"/>
    </source>
</evidence>
<keyword evidence="4" id="KW-1185">Reference proteome</keyword>
<keyword evidence="2" id="KW-1133">Transmembrane helix</keyword>
<accession>A0A0F8BM46</accession>
<sequence length="150" mass="17019">MAQNMISNYVRNERGRDSLRVNHEYNRDVKESIPIGSPTCNSIGVELAGILKKREDEICKLKLAHRESKSKIEVLKQQLDSCLKENEYLQRELQKAKDSGGSVDRTYRRTQCCTPSPRQEAEYILVSLSLPLPLPLSILLSVLLPLSIPL</sequence>
<keyword evidence="2" id="KW-0812">Transmembrane</keyword>
<protein>
    <submittedName>
        <fullName evidence="3">Uncharacterized protein</fullName>
    </submittedName>
</protein>
<keyword evidence="2" id="KW-0472">Membrane</keyword>
<feature type="transmembrane region" description="Helical" evidence="2">
    <location>
        <begin position="123"/>
        <end position="148"/>
    </location>
</feature>